<dbReference type="InterPro" id="IPR022337">
    <property type="entry name" value="Inositol_monophosphatase_SuhB"/>
</dbReference>
<organism evidence="9 10">
    <name type="scientific">Desulfobulbus oligotrophicus</name>
    <dbReference type="NCBI Taxonomy" id="1909699"/>
    <lineage>
        <taxon>Bacteria</taxon>
        <taxon>Pseudomonadati</taxon>
        <taxon>Thermodesulfobacteriota</taxon>
        <taxon>Desulfobulbia</taxon>
        <taxon>Desulfobulbales</taxon>
        <taxon>Desulfobulbaceae</taxon>
        <taxon>Desulfobulbus</taxon>
    </lineage>
</organism>
<dbReference type="EMBL" id="CP054140">
    <property type="protein sequence ID" value="QQG66660.1"/>
    <property type="molecule type" value="Genomic_DNA"/>
</dbReference>
<dbReference type="Gene3D" id="3.40.190.80">
    <property type="match status" value="1"/>
</dbReference>
<feature type="binding site" evidence="7">
    <location>
        <position position="100"/>
    </location>
    <ligand>
        <name>Mg(2+)</name>
        <dbReference type="ChEBI" id="CHEBI:18420"/>
        <label>1</label>
        <note>catalytic</note>
    </ligand>
</feature>
<sequence length="277" mass="30587">MNRIDNLLSQCTHTRQKSLLTSACKAALTAGKFICGNLNKPHDITMKGAIDLVTETDISAEQIIVQILKQDFPDIAVMTEEQTESHLLATKQLWIVDPLDGTTNFAHGFPYFAVSIAFLNEDIPEIAVIYAPFQDELFSAVKGSGAWLNDRAIHVTKTQQLIEALIGTGFPYDIKNCLPEVIQQLQSLLPNVRDIRRAGAAALDLAYVACGRLDGFYEAHLQPWDTAAGWLLIEEAGGMVSTFTGDAYSPFYPETLASNGELHPQLLKHLQWPIPHL</sequence>
<dbReference type="PANTHER" id="PTHR20854:SF4">
    <property type="entry name" value="INOSITOL-1-MONOPHOSPHATASE-RELATED"/>
    <property type="match status" value="1"/>
</dbReference>
<comment type="catalytic activity">
    <reaction evidence="1 8">
        <text>a myo-inositol phosphate + H2O = myo-inositol + phosphate</text>
        <dbReference type="Rhea" id="RHEA:24056"/>
        <dbReference type="ChEBI" id="CHEBI:15377"/>
        <dbReference type="ChEBI" id="CHEBI:17268"/>
        <dbReference type="ChEBI" id="CHEBI:43474"/>
        <dbReference type="ChEBI" id="CHEBI:84139"/>
        <dbReference type="EC" id="3.1.3.25"/>
    </reaction>
</comment>
<evidence type="ECO:0000313" key="10">
    <source>
        <dbReference type="Proteomes" id="UP000596092"/>
    </source>
</evidence>
<evidence type="ECO:0000313" key="9">
    <source>
        <dbReference type="EMBL" id="QQG66660.1"/>
    </source>
</evidence>
<dbReference type="InterPro" id="IPR000760">
    <property type="entry name" value="Inositol_monophosphatase-like"/>
</dbReference>
<comment type="similarity">
    <text evidence="3 8">Belongs to the inositol monophosphatase superfamily.</text>
</comment>
<keyword evidence="6 7" id="KW-0460">Magnesium</keyword>
<evidence type="ECO:0000256" key="2">
    <source>
        <dbReference type="ARBA" id="ARBA00001946"/>
    </source>
</evidence>
<dbReference type="GO" id="GO:0046872">
    <property type="term" value="F:metal ion binding"/>
    <property type="evidence" value="ECO:0007669"/>
    <property type="project" value="UniProtKB-KW"/>
</dbReference>
<dbReference type="InterPro" id="IPR033942">
    <property type="entry name" value="IMPase"/>
</dbReference>
<comment type="cofactor">
    <cofactor evidence="2 7 8">
        <name>Mg(2+)</name>
        <dbReference type="ChEBI" id="CHEBI:18420"/>
    </cofactor>
</comment>
<dbReference type="SUPFAM" id="SSF56655">
    <property type="entry name" value="Carbohydrate phosphatase"/>
    <property type="match status" value="1"/>
</dbReference>
<feature type="binding site" evidence="7">
    <location>
        <position position="225"/>
    </location>
    <ligand>
        <name>Mg(2+)</name>
        <dbReference type="ChEBI" id="CHEBI:18420"/>
        <label>1</label>
        <note>catalytic</note>
    </ligand>
</feature>
<keyword evidence="5 8" id="KW-0378">Hydrolase</keyword>
<dbReference type="Pfam" id="PF00459">
    <property type="entry name" value="Inositol_P"/>
    <property type="match status" value="1"/>
</dbReference>
<dbReference type="PROSITE" id="PS00629">
    <property type="entry name" value="IMP_1"/>
    <property type="match status" value="1"/>
</dbReference>
<evidence type="ECO:0000256" key="4">
    <source>
        <dbReference type="ARBA" id="ARBA00022723"/>
    </source>
</evidence>
<dbReference type="PROSITE" id="PS00630">
    <property type="entry name" value="IMP_2"/>
    <property type="match status" value="1"/>
</dbReference>
<evidence type="ECO:0000256" key="7">
    <source>
        <dbReference type="PIRSR" id="PIRSR600760-2"/>
    </source>
</evidence>
<dbReference type="EC" id="3.1.3.25" evidence="8"/>
<name>A0A7T5VEX4_9BACT</name>
<dbReference type="Proteomes" id="UP000596092">
    <property type="component" value="Chromosome"/>
</dbReference>
<dbReference type="RefSeq" id="WP_199262943.1">
    <property type="nucleotide sequence ID" value="NZ_CP054140.1"/>
</dbReference>
<reference evidence="9 10" key="1">
    <citation type="submission" date="2020-05" db="EMBL/GenBank/DDBJ databases">
        <title>Complete genome of Desulfobulbus oligotrophicus.</title>
        <authorList>
            <person name="Podar M."/>
        </authorList>
    </citation>
    <scope>NUCLEOTIDE SEQUENCE [LARGE SCALE GENOMIC DNA]</scope>
    <source>
        <strain evidence="9 10">Prop6</strain>
    </source>
</reference>
<keyword evidence="10" id="KW-1185">Reference proteome</keyword>
<dbReference type="GO" id="GO:0007165">
    <property type="term" value="P:signal transduction"/>
    <property type="evidence" value="ECO:0007669"/>
    <property type="project" value="TreeGrafter"/>
</dbReference>
<evidence type="ECO:0000256" key="1">
    <source>
        <dbReference type="ARBA" id="ARBA00001033"/>
    </source>
</evidence>
<accession>A0A7T5VEX4</accession>
<keyword evidence="4 7" id="KW-0479">Metal-binding</keyword>
<gene>
    <name evidence="9" type="ORF">HP555_12660</name>
</gene>
<feature type="binding site" evidence="7">
    <location>
        <position position="99"/>
    </location>
    <ligand>
        <name>Mg(2+)</name>
        <dbReference type="ChEBI" id="CHEBI:18420"/>
        <label>1</label>
        <note>catalytic</note>
    </ligand>
</feature>
<dbReference type="GO" id="GO:0046854">
    <property type="term" value="P:phosphatidylinositol phosphate biosynthetic process"/>
    <property type="evidence" value="ECO:0007669"/>
    <property type="project" value="InterPro"/>
</dbReference>
<evidence type="ECO:0000256" key="5">
    <source>
        <dbReference type="ARBA" id="ARBA00022801"/>
    </source>
</evidence>
<feature type="binding site" evidence="7">
    <location>
        <position position="97"/>
    </location>
    <ligand>
        <name>Mg(2+)</name>
        <dbReference type="ChEBI" id="CHEBI:18420"/>
        <label>1</label>
        <note>catalytic</note>
    </ligand>
</feature>
<dbReference type="CDD" id="cd01639">
    <property type="entry name" value="IMPase"/>
    <property type="match status" value="1"/>
</dbReference>
<dbReference type="AlphaFoldDB" id="A0A7T5VEX4"/>
<dbReference type="PANTHER" id="PTHR20854">
    <property type="entry name" value="INOSITOL MONOPHOSPHATASE"/>
    <property type="match status" value="1"/>
</dbReference>
<dbReference type="Gene3D" id="3.30.540.10">
    <property type="entry name" value="Fructose-1,6-Bisphosphatase, subunit A, domain 1"/>
    <property type="match status" value="1"/>
</dbReference>
<evidence type="ECO:0000256" key="6">
    <source>
        <dbReference type="ARBA" id="ARBA00022842"/>
    </source>
</evidence>
<evidence type="ECO:0000256" key="3">
    <source>
        <dbReference type="ARBA" id="ARBA00009759"/>
    </source>
</evidence>
<evidence type="ECO:0000256" key="8">
    <source>
        <dbReference type="RuleBase" id="RU364068"/>
    </source>
</evidence>
<dbReference type="GO" id="GO:0006020">
    <property type="term" value="P:inositol metabolic process"/>
    <property type="evidence" value="ECO:0007669"/>
    <property type="project" value="TreeGrafter"/>
</dbReference>
<protein>
    <recommendedName>
        <fullName evidence="8">Inositol-1-monophosphatase</fullName>
        <ecNumber evidence="8">3.1.3.25</ecNumber>
    </recommendedName>
</protein>
<proteinExistence type="inferred from homology"/>
<dbReference type="KEGG" id="dog:HP555_12660"/>
<dbReference type="PRINTS" id="PR00377">
    <property type="entry name" value="IMPHPHTASES"/>
</dbReference>
<dbReference type="InterPro" id="IPR020550">
    <property type="entry name" value="Inositol_monophosphatase_CS"/>
</dbReference>
<dbReference type="GO" id="GO:0008934">
    <property type="term" value="F:inositol monophosphate 1-phosphatase activity"/>
    <property type="evidence" value="ECO:0007669"/>
    <property type="project" value="InterPro"/>
</dbReference>
<dbReference type="PRINTS" id="PR01959">
    <property type="entry name" value="SBIMPHPHTASE"/>
</dbReference>
<dbReference type="InterPro" id="IPR020583">
    <property type="entry name" value="Inositol_monoP_metal-BS"/>
</dbReference>
<dbReference type="FunFam" id="3.30.540.10:FF:000003">
    <property type="entry name" value="Inositol-1-monophosphatase"/>
    <property type="match status" value="1"/>
</dbReference>
<feature type="binding site" evidence="7">
    <location>
        <position position="80"/>
    </location>
    <ligand>
        <name>Mg(2+)</name>
        <dbReference type="ChEBI" id="CHEBI:18420"/>
        <label>1</label>
        <note>catalytic</note>
    </ligand>
</feature>